<keyword evidence="2" id="KW-1185">Reference proteome</keyword>
<reference evidence="1 2" key="1">
    <citation type="submission" date="2019-06" db="EMBL/GenBank/DDBJ databases">
        <title>Pseudomonas bimorpha sp. nov. isolated from bovine raw milk and skim milk concentrate.</title>
        <authorList>
            <person name="Hofmann K."/>
            <person name="Huptas C."/>
            <person name="Doll E."/>
            <person name="Scherer S."/>
            <person name="Wenning M."/>
        </authorList>
    </citation>
    <scope>NUCLEOTIDE SEQUENCE [LARGE SCALE GENOMIC DNA]</scope>
    <source>
        <strain evidence="1 2">DSM 108989</strain>
    </source>
</reference>
<organism evidence="1 2">
    <name type="scientific">Pseudomonas saxonica</name>
    <dbReference type="NCBI Taxonomy" id="2600598"/>
    <lineage>
        <taxon>Bacteria</taxon>
        <taxon>Pseudomonadati</taxon>
        <taxon>Pseudomonadota</taxon>
        <taxon>Gammaproteobacteria</taxon>
        <taxon>Pseudomonadales</taxon>
        <taxon>Pseudomonadaceae</taxon>
        <taxon>Pseudomonas</taxon>
    </lineage>
</organism>
<dbReference type="EMBL" id="VFIO01000015">
    <property type="protein sequence ID" value="TWR85117.1"/>
    <property type="molecule type" value="Genomic_DNA"/>
</dbReference>
<comment type="caution">
    <text evidence="1">The sequence shown here is derived from an EMBL/GenBank/DDBJ whole genome shotgun (WGS) entry which is preliminary data.</text>
</comment>
<evidence type="ECO:0000313" key="1">
    <source>
        <dbReference type="EMBL" id="TWR85117.1"/>
    </source>
</evidence>
<accession>A0ABY3GBP1</accession>
<gene>
    <name evidence="1" type="ORF">FJD38_22825</name>
</gene>
<proteinExistence type="predicted"/>
<protein>
    <submittedName>
        <fullName evidence="1">Uncharacterized protein</fullName>
    </submittedName>
</protein>
<dbReference type="Proteomes" id="UP000318428">
    <property type="component" value="Unassembled WGS sequence"/>
</dbReference>
<evidence type="ECO:0000313" key="2">
    <source>
        <dbReference type="Proteomes" id="UP000318428"/>
    </source>
</evidence>
<name>A0ABY3GBP1_9PSED</name>
<dbReference type="RefSeq" id="WP_146387766.1">
    <property type="nucleotide sequence ID" value="NZ_VFIO01000015.1"/>
</dbReference>
<sequence length="235" mass="25422">MALIEVVSDSGVTLIDDTFKNMCLLTKGSLSFTWSGAFGAAGGRATVTVNTATGETPFIAISSPFTTGVISAGISGNTTTWTIACDESGKNKIAEYFVFYIPSRVPNANGILQLFNESGELVFDSGLKYSRFIGEHPANIANPQTYMQPAGRKYAICHVRLASNSGVAFIPGQVPIGKALIRIFYTYWGSYVSGNTVGVHYTIDHWREYMGSPTIKTWNQTKPNGKIMVLDVTGY</sequence>